<reference evidence="2" key="1">
    <citation type="submission" date="2022-10" db="EMBL/GenBank/DDBJ databases">
        <authorList>
            <person name="Shreffler J."/>
            <person name="Spring A.M."/>
            <person name="Klyczek K."/>
            <person name="Garlena R.A."/>
            <person name="Russell D.A."/>
            <person name="Pope W.H."/>
            <person name="Jacobs-Sera D."/>
            <person name="Hatfull G.F."/>
        </authorList>
    </citation>
    <scope>NUCLEOTIDE SEQUENCE</scope>
</reference>
<keyword evidence="3" id="KW-1185">Reference proteome</keyword>
<evidence type="ECO:0000256" key="1">
    <source>
        <dbReference type="SAM" id="MobiDB-lite"/>
    </source>
</evidence>
<dbReference type="GeneID" id="80034674"/>
<feature type="compositionally biased region" description="Basic and acidic residues" evidence="1">
    <location>
        <begin position="40"/>
        <end position="49"/>
    </location>
</feature>
<proteinExistence type="predicted"/>
<feature type="region of interest" description="Disordered" evidence="1">
    <location>
        <begin position="18"/>
        <end position="106"/>
    </location>
</feature>
<evidence type="ECO:0000313" key="2">
    <source>
        <dbReference type="EMBL" id="UYM26559.1"/>
    </source>
</evidence>
<feature type="compositionally biased region" description="Acidic residues" evidence="1">
    <location>
        <begin position="64"/>
        <end position="83"/>
    </location>
</feature>
<dbReference type="RefSeq" id="YP_010761303.1">
    <property type="nucleotide sequence ID" value="NC_073594.1"/>
</dbReference>
<organism evidence="2 3">
    <name type="scientific">Arthrobacter phage Bauer</name>
    <dbReference type="NCBI Taxonomy" id="2985648"/>
    <lineage>
        <taxon>Viruses</taxon>
        <taxon>Duplodnaviria</taxon>
        <taxon>Heunggongvirae</taxon>
        <taxon>Uroviricota</taxon>
        <taxon>Caudoviricetes</taxon>
        <taxon>Bauervirus</taxon>
        <taxon>Bauervirus bauer</taxon>
    </lineage>
</organism>
<dbReference type="Proteomes" id="UP001156221">
    <property type="component" value="Segment"/>
</dbReference>
<protein>
    <submittedName>
        <fullName evidence="2">Uncharacterized protein</fullName>
    </submittedName>
</protein>
<sequence length="106" mass="11282">MVPKFSKHVALMSPEYKAVSFGPGDDVPEWAVDQVGQHVLEPEEGKDEGPADEAPDFTGGADTSDGESEDPAGDDEESGDEEAEKPADEAPDFTAPAPRRGRARKQ</sequence>
<evidence type="ECO:0000313" key="3">
    <source>
        <dbReference type="Proteomes" id="UP001156221"/>
    </source>
</evidence>
<gene>
    <name evidence="2" type="primary">10</name>
    <name evidence="2" type="ORF">SEA_BAUER_10</name>
</gene>
<name>A0A9E7V2K9_9CAUD</name>
<accession>A0A9E7V2K9</accession>
<dbReference type="EMBL" id="OP580516">
    <property type="protein sequence ID" value="UYM26559.1"/>
    <property type="molecule type" value="Genomic_DNA"/>
</dbReference>
<dbReference type="KEGG" id="vg:80034674"/>